<organism evidence="2 3">
    <name type="scientific">Microthyrium microscopicum</name>
    <dbReference type="NCBI Taxonomy" id="703497"/>
    <lineage>
        <taxon>Eukaryota</taxon>
        <taxon>Fungi</taxon>
        <taxon>Dikarya</taxon>
        <taxon>Ascomycota</taxon>
        <taxon>Pezizomycotina</taxon>
        <taxon>Dothideomycetes</taxon>
        <taxon>Dothideomycetes incertae sedis</taxon>
        <taxon>Microthyriales</taxon>
        <taxon>Microthyriaceae</taxon>
        <taxon>Microthyrium</taxon>
    </lineage>
</organism>
<dbReference type="EMBL" id="MU004238">
    <property type="protein sequence ID" value="KAF2667194.1"/>
    <property type="molecule type" value="Genomic_DNA"/>
</dbReference>
<proteinExistence type="predicted"/>
<keyword evidence="3" id="KW-1185">Reference proteome</keyword>
<feature type="compositionally biased region" description="Polar residues" evidence="1">
    <location>
        <begin position="63"/>
        <end position="77"/>
    </location>
</feature>
<gene>
    <name evidence="2" type="ORF">BT63DRAFT_458157</name>
</gene>
<name>A0A6A6U8H5_9PEZI</name>
<reference evidence="2" key="1">
    <citation type="journal article" date="2020" name="Stud. Mycol.">
        <title>101 Dothideomycetes genomes: a test case for predicting lifestyles and emergence of pathogens.</title>
        <authorList>
            <person name="Haridas S."/>
            <person name="Albert R."/>
            <person name="Binder M."/>
            <person name="Bloem J."/>
            <person name="Labutti K."/>
            <person name="Salamov A."/>
            <person name="Andreopoulos B."/>
            <person name="Baker S."/>
            <person name="Barry K."/>
            <person name="Bills G."/>
            <person name="Bluhm B."/>
            <person name="Cannon C."/>
            <person name="Castanera R."/>
            <person name="Culley D."/>
            <person name="Daum C."/>
            <person name="Ezra D."/>
            <person name="Gonzalez J."/>
            <person name="Henrissat B."/>
            <person name="Kuo A."/>
            <person name="Liang C."/>
            <person name="Lipzen A."/>
            <person name="Lutzoni F."/>
            <person name="Magnuson J."/>
            <person name="Mondo S."/>
            <person name="Nolan M."/>
            <person name="Ohm R."/>
            <person name="Pangilinan J."/>
            <person name="Park H.-J."/>
            <person name="Ramirez L."/>
            <person name="Alfaro M."/>
            <person name="Sun H."/>
            <person name="Tritt A."/>
            <person name="Yoshinaga Y."/>
            <person name="Zwiers L.-H."/>
            <person name="Turgeon B."/>
            <person name="Goodwin S."/>
            <person name="Spatafora J."/>
            <person name="Crous P."/>
            <person name="Grigoriev I."/>
        </authorList>
    </citation>
    <scope>NUCLEOTIDE SEQUENCE</scope>
    <source>
        <strain evidence="2">CBS 115976</strain>
    </source>
</reference>
<accession>A0A6A6U8H5</accession>
<evidence type="ECO:0000313" key="3">
    <source>
        <dbReference type="Proteomes" id="UP000799302"/>
    </source>
</evidence>
<dbReference type="AlphaFoldDB" id="A0A6A6U8H5"/>
<evidence type="ECO:0000256" key="1">
    <source>
        <dbReference type="SAM" id="MobiDB-lite"/>
    </source>
</evidence>
<sequence length="145" mass="15938">MQLEGLIVVFCLSDVGFPALDPHECHQAKDSYDQQGGRISSQRTGRRETLNCDVCRGAMVTHVSSGPRQKPRNSLESGNDRERTIGPGSPVKLSQATTWHVRSQDDLLQGTVVRRLAILLDIGAAEILELQFAEMDQAMVSHNAI</sequence>
<evidence type="ECO:0000313" key="2">
    <source>
        <dbReference type="EMBL" id="KAF2667194.1"/>
    </source>
</evidence>
<dbReference type="Proteomes" id="UP000799302">
    <property type="component" value="Unassembled WGS sequence"/>
</dbReference>
<feature type="region of interest" description="Disordered" evidence="1">
    <location>
        <begin position="63"/>
        <end position="92"/>
    </location>
</feature>
<protein>
    <submittedName>
        <fullName evidence="2">Uncharacterized protein</fullName>
    </submittedName>
</protein>